<dbReference type="Gene3D" id="3.30.230.70">
    <property type="entry name" value="GHMP Kinase, N-terminal domain"/>
    <property type="match status" value="1"/>
</dbReference>
<dbReference type="PANTHER" id="PTHR11953">
    <property type="entry name" value="EXOSOME COMPLEX COMPONENT"/>
    <property type="match status" value="1"/>
</dbReference>
<keyword evidence="5" id="KW-1185">Reference proteome</keyword>
<evidence type="ECO:0000259" key="3">
    <source>
        <dbReference type="Pfam" id="PF01138"/>
    </source>
</evidence>
<evidence type="ECO:0000256" key="1">
    <source>
        <dbReference type="ARBA" id="ARBA00006678"/>
    </source>
</evidence>
<dbReference type="InterPro" id="IPR020568">
    <property type="entry name" value="Ribosomal_Su5_D2-typ_SF"/>
</dbReference>
<feature type="compositionally biased region" description="Gly residues" evidence="2">
    <location>
        <begin position="86"/>
        <end position="100"/>
    </location>
</feature>
<dbReference type="GO" id="GO:0000176">
    <property type="term" value="C:nuclear exosome (RNase complex)"/>
    <property type="evidence" value="ECO:0007669"/>
    <property type="project" value="TreeGrafter"/>
</dbReference>
<feature type="domain" description="Exoribonuclease phosphorolytic" evidence="3">
    <location>
        <begin position="54"/>
        <end position="209"/>
    </location>
</feature>
<proteinExistence type="inferred from homology"/>
<accession>A0A238FGQ9</accession>
<dbReference type="GO" id="GO:0071028">
    <property type="term" value="P:nuclear mRNA surveillance"/>
    <property type="evidence" value="ECO:0007669"/>
    <property type="project" value="TreeGrafter"/>
</dbReference>
<reference evidence="5" key="1">
    <citation type="submission" date="2016-09" db="EMBL/GenBank/DDBJ databases">
        <authorList>
            <person name="Jeantristanb JTB J.-T."/>
            <person name="Ricardo R."/>
        </authorList>
    </citation>
    <scope>NUCLEOTIDE SEQUENCE [LARGE SCALE GENOMIC DNA]</scope>
</reference>
<dbReference type="InterPro" id="IPR036345">
    <property type="entry name" value="ExoRNase_PH_dom2_sf"/>
</dbReference>
<dbReference type="GO" id="GO:0005730">
    <property type="term" value="C:nucleolus"/>
    <property type="evidence" value="ECO:0007669"/>
    <property type="project" value="TreeGrafter"/>
</dbReference>
<dbReference type="GO" id="GO:0000177">
    <property type="term" value="C:cytoplasmic exosome (RNase complex)"/>
    <property type="evidence" value="ECO:0007669"/>
    <property type="project" value="TreeGrafter"/>
</dbReference>
<organism evidence="4 5">
    <name type="scientific">Microbotryum intermedium</name>
    <dbReference type="NCBI Taxonomy" id="269621"/>
    <lineage>
        <taxon>Eukaryota</taxon>
        <taxon>Fungi</taxon>
        <taxon>Dikarya</taxon>
        <taxon>Basidiomycota</taxon>
        <taxon>Pucciniomycotina</taxon>
        <taxon>Microbotryomycetes</taxon>
        <taxon>Microbotryales</taxon>
        <taxon>Microbotryaceae</taxon>
        <taxon>Microbotryum</taxon>
    </lineage>
</organism>
<feature type="region of interest" description="Disordered" evidence="2">
    <location>
        <begin position="71"/>
        <end position="115"/>
    </location>
</feature>
<feature type="region of interest" description="Disordered" evidence="2">
    <location>
        <begin position="336"/>
        <end position="355"/>
    </location>
</feature>
<evidence type="ECO:0000313" key="4">
    <source>
        <dbReference type="EMBL" id="SCV72990.1"/>
    </source>
</evidence>
<gene>
    <name evidence="4" type="ORF">BQ2448_6915</name>
</gene>
<dbReference type="GO" id="GO:0016075">
    <property type="term" value="P:rRNA catabolic process"/>
    <property type="evidence" value="ECO:0007669"/>
    <property type="project" value="TreeGrafter"/>
</dbReference>
<dbReference type="OrthoDB" id="2537683at2759"/>
<dbReference type="GO" id="GO:0071051">
    <property type="term" value="P:poly(A)-dependent snoRNA 3'-end processing"/>
    <property type="evidence" value="ECO:0007669"/>
    <property type="project" value="TreeGrafter"/>
</dbReference>
<evidence type="ECO:0000256" key="2">
    <source>
        <dbReference type="SAM" id="MobiDB-lite"/>
    </source>
</evidence>
<dbReference type="SUPFAM" id="SSF55666">
    <property type="entry name" value="Ribonuclease PH domain 2-like"/>
    <property type="match status" value="1"/>
</dbReference>
<dbReference type="PANTHER" id="PTHR11953:SF0">
    <property type="entry name" value="EXOSOME COMPLEX COMPONENT RRP41"/>
    <property type="match status" value="1"/>
</dbReference>
<dbReference type="InterPro" id="IPR027408">
    <property type="entry name" value="PNPase/RNase_PH_dom_sf"/>
</dbReference>
<name>A0A238FGQ9_9BASI</name>
<dbReference type="InterPro" id="IPR050080">
    <property type="entry name" value="RNase_PH"/>
</dbReference>
<dbReference type="AlphaFoldDB" id="A0A238FGQ9"/>
<dbReference type="SUPFAM" id="SSF54211">
    <property type="entry name" value="Ribosomal protein S5 domain 2-like"/>
    <property type="match status" value="1"/>
</dbReference>
<dbReference type="GO" id="GO:0034475">
    <property type="term" value="P:U4 snRNA 3'-end processing"/>
    <property type="evidence" value="ECO:0007669"/>
    <property type="project" value="TreeGrafter"/>
</dbReference>
<protein>
    <submittedName>
        <fullName evidence="4">BQ2448_6915 protein</fullName>
    </submittedName>
</protein>
<dbReference type="GO" id="GO:0003723">
    <property type="term" value="F:RNA binding"/>
    <property type="evidence" value="ECO:0007669"/>
    <property type="project" value="TreeGrafter"/>
</dbReference>
<dbReference type="Proteomes" id="UP000198372">
    <property type="component" value="Unassembled WGS sequence"/>
</dbReference>
<comment type="similarity">
    <text evidence="1">Belongs to the RNase PH family.</text>
</comment>
<dbReference type="Pfam" id="PF01138">
    <property type="entry name" value="RNase_PH"/>
    <property type="match status" value="1"/>
</dbReference>
<dbReference type="InterPro" id="IPR001247">
    <property type="entry name" value="ExoRNase_PH_dom1"/>
</dbReference>
<feature type="region of interest" description="Disordered" evidence="2">
    <location>
        <begin position="233"/>
        <end position="258"/>
    </location>
</feature>
<dbReference type="EMBL" id="FMSP01000017">
    <property type="protein sequence ID" value="SCV72990.1"/>
    <property type="molecule type" value="Genomic_DNA"/>
</dbReference>
<sequence>MASTSNARTQLLTPSDLRLDSRLPLELRSLSFQILPSPPTLPSTSTTYPISAPSNPDGYALVSHGLTTVSSSVIGPREPSRSGPFSGSGAGVGASGGAGTAAGPTHGTGARSGEKARVNVEVGVAAWTERLGRKTRTEEHPSGLRTHPKDRRTVELAASLKATFEPVLLLHLYPRSAIDIYIQVLQVDGALLQAAINATTLALIAAGLPLTDYICSLSLASYPSLSPVAPPQIPPFQLTSPPVHHSNDPKRPQGSGSTTLLDLTQAEEQALPTLTVAVLPRSGKVTLVGLESRVGVGRFEEMLRWGVEGAKVVQGAMEEAVRTWAANLAKPSQSLKHLFPGMNKGGGDGEDDMSE</sequence>
<dbReference type="STRING" id="269621.A0A238FGQ9"/>
<evidence type="ECO:0000313" key="5">
    <source>
        <dbReference type="Proteomes" id="UP000198372"/>
    </source>
</evidence>